<dbReference type="Pfam" id="PF18120">
    <property type="entry name" value="DUF5597"/>
    <property type="match status" value="1"/>
</dbReference>
<dbReference type="EMBL" id="OCNH01000001">
    <property type="protein sequence ID" value="SOD78182.1"/>
    <property type="molecule type" value="Genomic_DNA"/>
</dbReference>
<dbReference type="Pfam" id="PF02449">
    <property type="entry name" value="Glyco_hydro_42"/>
    <property type="match status" value="1"/>
</dbReference>
<dbReference type="GO" id="GO:0009341">
    <property type="term" value="C:beta-galactosidase complex"/>
    <property type="evidence" value="ECO:0007669"/>
    <property type="project" value="InterPro"/>
</dbReference>
<dbReference type="OrthoDB" id="9800974at2"/>
<dbReference type="SUPFAM" id="SSF51445">
    <property type="entry name" value="(Trans)glycosidases"/>
    <property type="match status" value="1"/>
</dbReference>
<dbReference type="GO" id="GO:0005975">
    <property type="term" value="P:carbohydrate metabolic process"/>
    <property type="evidence" value="ECO:0007669"/>
    <property type="project" value="InterPro"/>
</dbReference>
<gene>
    <name evidence="6" type="ORF">SAMN06269250_0334</name>
</gene>
<keyword evidence="2" id="KW-0326">Glycosidase</keyword>
<evidence type="ECO:0000313" key="6">
    <source>
        <dbReference type="EMBL" id="SOD78182.1"/>
    </source>
</evidence>
<name>A0A286F4S7_9BACT</name>
<evidence type="ECO:0000256" key="3">
    <source>
        <dbReference type="SAM" id="SignalP"/>
    </source>
</evidence>
<evidence type="ECO:0000256" key="2">
    <source>
        <dbReference type="ARBA" id="ARBA00023295"/>
    </source>
</evidence>
<dbReference type="Gene3D" id="2.60.220.20">
    <property type="entry name" value="putative beta-Galactosidase from caulobacter crescentus"/>
    <property type="match status" value="1"/>
</dbReference>
<dbReference type="RefSeq" id="WP_144035862.1">
    <property type="nucleotide sequence ID" value="NZ_OCNH01000001.1"/>
</dbReference>
<dbReference type="InterPro" id="IPR013529">
    <property type="entry name" value="Glyco_hydro_42_N"/>
</dbReference>
<organism evidence="6 7">
    <name type="scientific">Spirosoma fluviale</name>
    <dbReference type="NCBI Taxonomy" id="1597977"/>
    <lineage>
        <taxon>Bacteria</taxon>
        <taxon>Pseudomonadati</taxon>
        <taxon>Bacteroidota</taxon>
        <taxon>Cytophagia</taxon>
        <taxon>Cytophagales</taxon>
        <taxon>Cytophagaceae</taxon>
        <taxon>Spirosoma</taxon>
    </lineage>
</organism>
<accession>A0A286F4S7</accession>
<feature type="domain" description="DUF5597" evidence="5">
    <location>
        <begin position="401"/>
        <end position="532"/>
    </location>
</feature>
<proteinExistence type="predicted"/>
<dbReference type="GO" id="GO:0004565">
    <property type="term" value="F:beta-galactosidase activity"/>
    <property type="evidence" value="ECO:0007669"/>
    <property type="project" value="InterPro"/>
</dbReference>
<dbReference type="AlphaFoldDB" id="A0A286F4S7"/>
<dbReference type="InterPro" id="IPR017853">
    <property type="entry name" value="GH"/>
</dbReference>
<dbReference type="Gene3D" id="3.20.20.80">
    <property type="entry name" value="Glycosidases"/>
    <property type="match status" value="1"/>
</dbReference>
<dbReference type="FunFam" id="3.20.20.80:FF:000135">
    <property type="entry name" value="Beta-galactosidase, putative, bgl35A"/>
    <property type="match status" value="1"/>
</dbReference>
<evidence type="ECO:0000259" key="4">
    <source>
        <dbReference type="Pfam" id="PF02449"/>
    </source>
</evidence>
<feature type="domain" description="Glycoside hydrolase family 42 N-terminal" evidence="4">
    <location>
        <begin position="75"/>
        <end position="233"/>
    </location>
</feature>
<dbReference type="InterPro" id="IPR040719">
    <property type="entry name" value="DUF5597"/>
</dbReference>
<reference evidence="7" key="1">
    <citation type="submission" date="2017-09" db="EMBL/GenBank/DDBJ databases">
        <authorList>
            <person name="Varghese N."/>
            <person name="Submissions S."/>
        </authorList>
    </citation>
    <scope>NUCLEOTIDE SEQUENCE [LARGE SCALE GENOMIC DNA]</scope>
    <source>
        <strain evidence="7">DSM 29961</strain>
    </source>
</reference>
<feature type="signal peptide" evidence="3">
    <location>
        <begin position="1"/>
        <end position="27"/>
    </location>
</feature>
<feature type="chain" id="PRO_5013261881" evidence="3">
    <location>
        <begin position="28"/>
        <end position="548"/>
    </location>
</feature>
<sequence>MKNQIAFWLVWACCRAGALLLAHQVAAQSSTNLPHLQKQGTATQLVVEGKPFLMLGGELGNSSASSTAYMKPRWPKLQQMHLNTVLAPVYWELLEPEEGKFDYTLVDDLLKDARQHQIKLVLLWFGTWKNSMSCYVPAWVKTDTKRFPRIRDKKGKAHEILTPLDKNNLDADVKAFSALMRHIREVDQRQQTIIMVQVENEIGMLPEARDHSPMANAAFGQPVPTSLVQYLQANKASLAPAVRAAWQTSGFKTSGTWETLFGSGLATDEIFIAWHFAQFANRVTEAGKTIYPLPMFVNAALNRPNVKPGDYPSGGPLPHIIDIWKAGAPAVDFLSPDFYNPDFKYWNDLYTRKDNPLFIPEIRFEPSDAAKVFYAIGHYEAMGFSPFSIESTHEPANEPIAHSYSILSQLSPLLVAHQGKGVMNGMLFEKQIPVDTIHLGGYTFTCKHDYTLGWSPKAKEDEWPITGGLIVQTGPDEFTVAGSGIVITCTSDRPQTPNAGILQLDEGVYIDGKWQAGRRLNGDQHHQGRHIRIPTGEYGIQKLTLYRY</sequence>
<evidence type="ECO:0000313" key="7">
    <source>
        <dbReference type="Proteomes" id="UP000219452"/>
    </source>
</evidence>
<keyword evidence="3" id="KW-0732">Signal</keyword>
<keyword evidence="7" id="KW-1185">Reference proteome</keyword>
<evidence type="ECO:0000256" key="1">
    <source>
        <dbReference type="ARBA" id="ARBA00022801"/>
    </source>
</evidence>
<evidence type="ECO:0000259" key="5">
    <source>
        <dbReference type="Pfam" id="PF18120"/>
    </source>
</evidence>
<keyword evidence="1" id="KW-0378">Hydrolase</keyword>
<dbReference type="Proteomes" id="UP000219452">
    <property type="component" value="Unassembled WGS sequence"/>
</dbReference>
<protein>
    <submittedName>
        <fullName evidence="6">Beta-galactosidase GanA</fullName>
    </submittedName>
</protein>